<sequence length="219" mass="20928">VVFGTGAPVAGNVGGPVAGAYGTLVLSADGSYSYTPDYSAAAVAALGPNDVLSEVFSYEITDGDGDSTTTTLTVSILGTPAIIGVSDGTTPGTDGAVLESDLVAGTNAGGTDDVLSGSFQAIAPEGVVSVTVGGTVLSAAELAALSPTAPAVITTPLGTLALTGYDTASGAIDYVYTLAGATDHSGGAVSDDFAVSVTDALGDTGTGTLSVAIVDDAPV</sequence>
<evidence type="ECO:0000313" key="1">
    <source>
        <dbReference type="EMBL" id="MDQ2095975.1"/>
    </source>
</evidence>
<reference evidence="1" key="2">
    <citation type="submission" date="2023-04" db="EMBL/GenBank/DDBJ databases">
        <title>'Rhodoalgimonas zhirmunskyi' gen. nov., isolated from a red alga.</title>
        <authorList>
            <person name="Nedashkovskaya O.I."/>
            <person name="Otstavnykh N.Y."/>
            <person name="Bystritskaya E.P."/>
            <person name="Balabanova L.A."/>
            <person name="Isaeva M.P."/>
        </authorList>
    </citation>
    <scope>NUCLEOTIDE SEQUENCE</scope>
    <source>
        <strain evidence="1">10Alg 79</strain>
    </source>
</reference>
<accession>A0AAJ1UAS1</accession>
<dbReference type="EMBL" id="JANFFA010000023">
    <property type="protein sequence ID" value="MDQ2095975.1"/>
    <property type="molecule type" value="Genomic_DNA"/>
</dbReference>
<gene>
    <name evidence="1" type="ORF">NOI20_17815</name>
</gene>
<dbReference type="AlphaFoldDB" id="A0AAJ1UAS1"/>
<organism evidence="1 2">
    <name type="scientific">Rhodalgimonas zhirmunskyi</name>
    <dbReference type="NCBI Taxonomy" id="2964767"/>
    <lineage>
        <taxon>Bacteria</taxon>
        <taxon>Pseudomonadati</taxon>
        <taxon>Pseudomonadota</taxon>
        <taxon>Alphaproteobacteria</taxon>
        <taxon>Rhodobacterales</taxon>
        <taxon>Roseobacteraceae</taxon>
        <taxon>Rhodalgimonas</taxon>
    </lineage>
</organism>
<proteinExistence type="predicted"/>
<dbReference type="RefSeq" id="WP_317627597.1">
    <property type="nucleotide sequence ID" value="NZ_JANFFA010000023.1"/>
</dbReference>
<keyword evidence="2" id="KW-1185">Reference proteome</keyword>
<name>A0AAJ1UAS1_9RHOB</name>
<protein>
    <submittedName>
        <fullName evidence="1">VCBS domain-containing protein</fullName>
    </submittedName>
</protein>
<dbReference type="NCBIfam" id="TIGR01965">
    <property type="entry name" value="VCBS_repeat"/>
    <property type="match status" value="1"/>
</dbReference>
<comment type="caution">
    <text evidence="1">The sequence shown here is derived from an EMBL/GenBank/DDBJ whole genome shotgun (WGS) entry which is preliminary data.</text>
</comment>
<evidence type="ECO:0000313" key="2">
    <source>
        <dbReference type="Proteomes" id="UP001227162"/>
    </source>
</evidence>
<dbReference type="Proteomes" id="UP001227162">
    <property type="component" value="Unassembled WGS sequence"/>
</dbReference>
<reference evidence="1" key="1">
    <citation type="submission" date="2022-07" db="EMBL/GenBank/DDBJ databases">
        <authorList>
            <person name="Otstavnykh N."/>
            <person name="Isaeva M."/>
            <person name="Bystritskaya E."/>
        </authorList>
    </citation>
    <scope>NUCLEOTIDE SEQUENCE</scope>
    <source>
        <strain evidence="1">10Alg 79</strain>
    </source>
</reference>
<dbReference type="Pfam" id="PF17963">
    <property type="entry name" value="Big_9"/>
    <property type="match status" value="1"/>
</dbReference>
<feature type="non-terminal residue" evidence="1">
    <location>
        <position position="1"/>
    </location>
</feature>
<feature type="non-terminal residue" evidence="1">
    <location>
        <position position="219"/>
    </location>
</feature>
<dbReference type="InterPro" id="IPR010221">
    <property type="entry name" value="VCBS_dom"/>
</dbReference>